<protein>
    <submittedName>
        <fullName evidence="1">Uncharacterized protein</fullName>
    </submittedName>
</protein>
<reference evidence="1 2" key="1">
    <citation type="submission" date="2016-10" db="EMBL/GenBank/DDBJ databases">
        <authorList>
            <person name="de Groot N.N."/>
        </authorList>
    </citation>
    <scope>NUCLEOTIDE SEQUENCE [LARGE SCALE GENOMIC DNA]</scope>
    <source>
        <strain evidence="1 2">DSM 23421</strain>
    </source>
</reference>
<dbReference type="OrthoDB" id="1222242at2"/>
<evidence type="ECO:0000313" key="2">
    <source>
        <dbReference type="Proteomes" id="UP000199109"/>
    </source>
</evidence>
<dbReference type="AlphaFoldDB" id="A0A1G6ZWL4"/>
<keyword evidence="2" id="KW-1185">Reference proteome</keyword>
<dbReference type="EMBL" id="FNAO01000003">
    <property type="protein sequence ID" value="SDE06225.1"/>
    <property type="molecule type" value="Genomic_DNA"/>
</dbReference>
<dbReference type="Proteomes" id="UP000199109">
    <property type="component" value="Unassembled WGS sequence"/>
</dbReference>
<evidence type="ECO:0000313" key="1">
    <source>
        <dbReference type="EMBL" id="SDE06225.1"/>
    </source>
</evidence>
<organism evidence="1 2">
    <name type="scientific">Pricia antarctica</name>
    <dbReference type="NCBI Taxonomy" id="641691"/>
    <lineage>
        <taxon>Bacteria</taxon>
        <taxon>Pseudomonadati</taxon>
        <taxon>Bacteroidota</taxon>
        <taxon>Flavobacteriia</taxon>
        <taxon>Flavobacteriales</taxon>
        <taxon>Flavobacteriaceae</taxon>
        <taxon>Pricia</taxon>
    </lineage>
</organism>
<proteinExistence type="predicted"/>
<gene>
    <name evidence="1" type="ORF">SAMN05421636_103103</name>
</gene>
<sequence length="360" mass="42776">MSEERLMSKKKPAYPVNKKLDAYLDHYNRKIEIPIFYEDLLRFSGSVVVYDSNDEDTLWIRVYYPEFERREIDDSLKKVYSILHSDGSNSINQYLNVDAVDYCTFGNSKPFRIRVRNILNDNFTYFYIKKTDASRIYGLELEHMLSPYNLNFLVCRDTLIEEHIAGIPGDVFIKDMLPRCTESEKAQLAKEFVKFNERCMIRLLGDMRSYNYVIVPVHDFDHVVYRIRAIDFDQQCYEGKLNVYRPQFFKENFQMVELVRHKLLRDSVDQYKLEERSIVAKRILSSGNRIKRLRAIAKKDTISTKENTEMLRDKVFELTSDIKFKQCKTMGEVLDLALNFVRRNYQGVSVKQIIERKIKI</sequence>
<name>A0A1G6ZWL4_9FLAO</name>
<dbReference type="RefSeq" id="WP_091866691.1">
    <property type="nucleotide sequence ID" value="NZ_FNAO01000003.1"/>
</dbReference>
<dbReference type="STRING" id="641691.SAMN05421636_103103"/>
<accession>A0A1G6ZWL4</accession>